<comment type="catalytic activity">
    <reaction evidence="1 9">
        <text>S-ubiquitinyl-[E2 ubiquitin-conjugating enzyme]-L-cysteine + [acceptor protein]-L-lysine = [E2 ubiquitin-conjugating enzyme]-L-cysteine + N(6)-ubiquitinyl-[acceptor protein]-L-lysine.</text>
        <dbReference type="EC" id="2.3.2.27"/>
    </reaction>
</comment>
<feature type="region of interest" description="Disordered" evidence="10">
    <location>
        <begin position="1384"/>
        <end position="1417"/>
    </location>
</feature>
<dbReference type="Pfam" id="PF22960">
    <property type="entry name" value="WHD_UBR1"/>
    <property type="match status" value="1"/>
</dbReference>
<evidence type="ECO:0000256" key="9">
    <source>
        <dbReference type="RuleBase" id="RU366018"/>
    </source>
</evidence>
<evidence type="ECO:0000256" key="3">
    <source>
        <dbReference type="ARBA" id="ARBA00022679"/>
    </source>
</evidence>
<sequence>MVTLRGKKAYTSVKTRPVREKNTATSKKNSTRANKRLDAIPKQENMETIPSETSLHFANLSKEDQWIRMMRFLVRSTLFLNNSTSIQAMNLESCAKVSSHRGGTQSSNEAERAQNAQNKKATDETSPIQFLCDSLLVAQCLTPKENKLDAHQIIDKMDRTVEIAKSTQPVLFVMIASCKGLEIPELSAFSVDNELILVSDHTGHVVYFQRTAAGSSCDCGDPQAWKRSGFCCNHAGMDALDASTIDGRIWTDALKFDGKTGKTFAKWSKQLNLTTAMCQNAFEVIDSVIDHVHQTLIAIENAFELAEAFELFSRGIHNKAIVSTIEHTTSISHTPTGNTPNIRVQPNDHVRGRVDAQGKSALNRPGQDKSNSQNQKCELFYIRLHNDDVHTYHKVANTLSTTFQLSESVSTRIVDSIDRHGDAIIRQDFHILECPYPVAECAWATLNVSVAPAWLDEQIAQLESLLDWLYKLIRRSDGYDVLATHALCKPRKVSLRTVEEISSMFDTNTTLLDLIKAGNFGVHHQTRSVFEKMIGKKSVHTWAYELEKQIRSRYVFFGKRVNQESTNGPTIASKEKLQKIKCNNQFISSFVEHLAETPEEALQTSSVNVKKIRDGCEAILQHYYVDRNKDVPFHSTLELLMRYDAVFRKRTSENLHRILRELLLCSSIFRDKMLKNYLYAYKPMTKFYLQGLGNSNETIFDFAVQFLTDSKLVQKYTKAAIRHEDEQWNEEKSFISIPHRRRPEIIKVFLDALYATLLIASQPKADTGEHIVIAGSLDPELTVISNQKYKHCVDNLEYVLNVGGISNELICVEENLTLWLSCLRILQNGDAERRRGPWEAHVEYESDTWLSMFNLGIRMHSIFPVAWSRFGANALHQHEMTIPQIFKVITNVIITTCKELHAGMEDKHVLPVYALASESDSSSENGFLTHKFDYASFKVSMHVPLHRLFACAVRRVCIYDMEHSQSLEQYGLLATLGLDTLTITERVELVEAPLRCLVMASQIHSNLWRRNGDENMMAQLYNYSALPYCIHYRDADVFMMQLGVLLLGAESMMARIMDRFEIAAYFARDTAGDSVSPFDPERYCKALGYYTLSNDAIDSQRYLQLVEEFLRLIIIIGTTLPCSMGAEYDETFLKQEMLQQLCAKPYPFSRLFELAILPSGQDDISISRLEDILSQIADFNPPLGLEPGRYTLKSGLLEQYNPYFLHLNRESHELARDRWTTFRAQLRQKETHNSKSISQPVYPPPRPIPFVRPVQEILTCRSTMTIIGTILERALRSDSVTTQQPPAIFGVSDGVLTTNLHLLALSIHVLVIRQEQAEAPDILFDQLCTKTSTLKHSLMELLVQLSAGSSLLDVDQLEVVEWILAFVSDYSSECKGSIERATGKLKQSVGGSGAHGDAGTPGSESMHDRKEAARKRVLDAMAKQQASFQLMMSQNDERSHEESDNENETTSSVTPPSQSRERKMILKRRNADSGDTLTVMGQHKRHKSVIELKCILCHDSSKQAEMGVAALVHQSTVMSTSFRPDPSVALQADGAKARRNIKDLIEKIGLCSGTESLLSHTFGSEADMHAFGSPLEDWIGRSVPEDGFSLDIDNTMEYLPAIQTLGTETNPANGRMMLIEADIDNFVVEGGESGDSAGSPIVDLSRPTTLRRTERQATRTNRHRNMTAEDESTERIGTASARRTTLSHSPSKLYLRPCGLHIRTCQHAVHRSCLDGYIRCLHEKATRGEDYDGVQAIDPDSTMMQFLCPLCKTISNVLIPTSDCLTCDEKDVSYDKTSAASSKPHWYDILQEQATFSNWYRVVFGRDGTSKDNEPSLVEHEQWRDYFEQTLWEPHGSLEKGAPYLWSACAYSIASFSRIVEEEFRNASGGDDIFDPLVHPCPSTLKKEMHSLTLTTKFCRWSFTLLEHSEDAKIIWETAKRCSPLHYETKRDHNKFTKVLGTIDPCLRGTIWGLLVADNFTAFVVASVLSLKLEKIGLSIPVFAAADLLQRLYLEFFAHVECGAGILLQESENAASNESSELDERASTRRTRMETRKMKAQSSSAQYKSIPVQSTESIKTLIQTKLDSIEVDEHSAYIVSILQILLRIACLFPDQKLKNRGISNFEQRVSRIVQSNQLLVRRMKLFWRCLFVDTQWSESMRHLISVPSMAEFAESPDNVLTQLWKWCVDRRSNQRYLSVANKREVCEHTEDCSDSYTASMFILRENSLDPQLVDLPIQYDKLYSQHMGQKCERCDKVPTEAGLCLVCGQYLCCGDSCCETPYMLDGPPVGECTRHAAECGGGVGIVLLLDQCRVVIIAGSMAAYFPSPYVDAHGEEDIGLQRGRPLRLDMARYRHLESLWINHRIFAEVSRQRNLCDPQYAINLSYL</sequence>
<reference evidence="15 16" key="1">
    <citation type="submission" date="2012-05" db="EMBL/GenBank/DDBJ databases">
        <title>Recombination and specialization in a pathogen metapopulation.</title>
        <authorList>
            <person name="Gardiner A."/>
            <person name="Kemen E."/>
            <person name="Schultz-Larsen T."/>
            <person name="MacLean D."/>
            <person name="Van Oosterhout C."/>
            <person name="Jones J.D.G."/>
        </authorList>
    </citation>
    <scope>NUCLEOTIDE SEQUENCE [LARGE SCALE GENOMIC DNA]</scope>
    <source>
        <strain evidence="15 16">Ac Nc2</strain>
    </source>
</reference>
<feature type="region of interest" description="Disordered" evidence="10">
    <location>
        <begin position="1432"/>
        <end position="1462"/>
    </location>
</feature>
<feature type="domain" description="Adaptor protein ClpS core" evidence="12">
    <location>
        <begin position="378"/>
        <end position="426"/>
    </location>
</feature>
<feature type="compositionally biased region" description="Basic and acidic residues" evidence="10">
    <location>
        <begin position="1405"/>
        <end position="1417"/>
    </location>
</feature>
<dbReference type="OrthoDB" id="26387at2759"/>
<keyword evidence="6 9" id="KW-0833">Ubl conjugation pathway</keyword>
<dbReference type="Pfam" id="PF02617">
    <property type="entry name" value="ClpS"/>
    <property type="match status" value="1"/>
</dbReference>
<comment type="similarity">
    <text evidence="8 9">Belongs to the E3 ubiquitin-protein ligase UBR1-like family.</text>
</comment>
<dbReference type="InParanoid" id="A0A024G4T9"/>
<evidence type="ECO:0000256" key="6">
    <source>
        <dbReference type="ARBA" id="ARBA00022786"/>
    </source>
</evidence>
<dbReference type="PANTHER" id="PTHR21497:SF24">
    <property type="entry name" value="E3 UBIQUITIN-PROTEIN LIGASE UBR1"/>
    <property type="match status" value="1"/>
</dbReference>
<accession>A0A024G4T9</accession>
<evidence type="ECO:0000256" key="4">
    <source>
        <dbReference type="ARBA" id="ARBA00022723"/>
    </source>
</evidence>
<dbReference type="STRING" id="65357.A0A024G4T9"/>
<feature type="domain" description="E3 ubiquitin-protein ligase UBR1-like winged-helix" evidence="14">
    <location>
        <begin position="1133"/>
        <end position="1232"/>
    </location>
</feature>
<keyword evidence="7 9" id="KW-0862">Zinc</keyword>
<evidence type="ECO:0000259" key="12">
    <source>
        <dbReference type="Pfam" id="PF02617"/>
    </source>
</evidence>
<feature type="domain" description="E3 ubiquitin-protein ligase UBR-like C-terminal" evidence="13">
    <location>
        <begin position="1843"/>
        <end position="2342"/>
    </location>
</feature>
<organism evidence="15 16">
    <name type="scientific">Albugo candida</name>
    <dbReference type="NCBI Taxonomy" id="65357"/>
    <lineage>
        <taxon>Eukaryota</taxon>
        <taxon>Sar</taxon>
        <taxon>Stramenopiles</taxon>
        <taxon>Oomycota</taxon>
        <taxon>Peronosporomycetes</taxon>
        <taxon>Albuginales</taxon>
        <taxon>Albuginaceae</taxon>
        <taxon>Albugo</taxon>
    </lineage>
</organism>
<dbReference type="EMBL" id="CAIX01000023">
    <property type="protein sequence ID" value="CCI41692.1"/>
    <property type="molecule type" value="Genomic_DNA"/>
</dbReference>
<feature type="compositionally biased region" description="Basic and acidic residues" evidence="10">
    <location>
        <begin position="2022"/>
        <end position="2037"/>
    </location>
</feature>
<dbReference type="InterPro" id="IPR039164">
    <property type="entry name" value="UBR1-like"/>
</dbReference>
<dbReference type="GO" id="GO:0016567">
    <property type="term" value="P:protein ubiquitination"/>
    <property type="evidence" value="ECO:0007669"/>
    <property type="project" value="UniProtKB-UniRule"/>
</dbReference>
<dbReference type="EC" id="2.3.2.27" evidence="9"/>
<dbReference type="UniPathway" id="UPA00143"/>
<dbReference type="GO" id="GO:0061630">
    <property type="term" value="F:ubiquitin protein ligase activity"/>
    <property type="evidence" value="ECO:0007669"/>
    <property type="project" value="UniProtKB-UniRule"/>
</dbReference>
<evidence type="ECO:0000313" key="16">
    <source>
        <dbReference type="Proteomes" id="UP000053237"/>
    </source>
</evidence>
<evidence type="ECO:0000256" key="5">
    <source>
        <dbReference type="ARBA" id="ARBA00022771"/>
    </source>
</evidence>
<evidence type="ECO:0000259" key="11">
    <source>
        <dbReference type="Pfam" id="PF02207"/>
    </source>
</evidence>
<dbReference type="InterPro" id="IPR003769">
    <property type="entry name" value="ClpS_core"/>
</dbReference>
<proteinExistence type="inferred from homology"/>
<feature type="compositionally biased region" description="Polar residues" evidence="10">
    <location>
        <begin position="101"/>
        <end position="122"/>
    </location>
</feature>
<evidence type="ECO:0000259" key="13">
    <source>
        <dbReference type="Pfam" id="PF18995"/>
    </source>
</evidence>
<name>A0A024G4T9_9STRA</name>
<dbReference type="Pfam" id="PF18995">
    <property type="entry name" value="PRT6_C"/>
    <property type="match status" value="1"/>
</dbReference>
<dbReference type="Pfam" id="PF02207">
    <property type="entry name" value="zf-UBR"/>
    <property type="match status" value="1"/>
</dbReference>
<dbReference type="InterPro" id="IPR003126">
    <property type="entry name" value="Znf_UBR"/>
</dbReference>
<evidence type="ECO:0000313" key="15">
    <source>
        <dbReference type="EMBL" id="CCI41692.1"/>
    </source>
</evidence>
<dbReference type="InterPro" id="IPR055194">
    <property type="entry name" value="UBR1-like_WH"/>
</dbReference>
<feature type="region of interest" description="Disordered" evidence="10">
    <location>
        <begin position="2017"/>
        <end position="2038"/>
    </location>
</feature>
<feature type="region of interest" description="Disordered" evidence="10">
    <location>
        <begin position="98"/>
        <end position="122"/>
    </location>
</feature>
<dbReference type="GO" id="GO:0005737">
    <property type="term" value="C:cytoplasm"/>
    <property type="evidence" value="ECO:0007669"/>
    <property type="project" value="TreeGrafter"/>
</dbReference>
<feature type="domain" description="UBR-type" evidence="11">
    <location>
        <begin position="199"/>
        <end position="234"/>
    </location>
</feature>
<evidence type="ECO:0000256" key="7">
    <source>
        <dbReference type="ARBA" id="ARBA00022833"/>
    </source>
</evidence>
<keyword evidence="5 9" id="KW-0863">Zinc-finger</keyword>
<dbReference type="GO" id="GO:0008270">
    <property type="term" value="F:zinc ion binding"/>
    <property type="evidence" value="ECO:0007669"/>
    <property type="project" value="UniProtKB-UniRule"/>
</dbReference>
<evidence type="ECO:0000256" key="10">
    <source>
        <dbReference type="SAM" id="MobiDB-lite"/>
    </source>
</evidence>
<evidence type="ECO:0000256" key="8">
    <source>
        <dbReference type="ARBA" id="ARBA00046341"/>
    </source>
</evidence>
<feature type="region of interest" description="Disordered" evidence="10">
    <location>
        <begin position="1649"/>
        <end position="1683"/>
    </location>
</feature>
<evidence type="ECO:0000256" key="1">
    <source>
        <dbReference type="ARBA" id="ARBA00000900"/>
    </source>
</evidence>
<gene>
    <name evidence="15" type="ORF">BN9_024760</name>
</gene>
<comment type="function">
    <text evidence="9">Ubiquitin ligase protein which is a component of the N-end rule pathway. Recognizes and binds to proteins bearing specific N-terminal residues that are destabilizing according to the N-end rule, leading to their ubiquitination and subsequent degradation.</text>
</comment>
<evidence type="ECO:0000259" key="14">
    <source>
        <dbReference type="Pfam" id="PF22960"/>
    </source>
</evidence>
<dbReference type="PANTHER" id="PTHR21497">
    <property type="entry name" value="UBIQUITIN LIGASE E3 ALPHA-RELATED"/>
    <property type="match status" value="1"/>
</dbReference>
<dbReference type="GO" id="GO:0071596">
    <property type="term" value="P:ubiquitin-dependent protein catabolic process via the N-end rule pathway"/>
    <property type="evidence" value="ECO:0007669"/>
    <property type="project" value="UniProtKB-UniRule"/>
</dbReference>
<dbReference type="Proteomes" id="UP000053237">
    <property type="component" value="Unassembled WGS sequence"/>
</dbReference>
<evidence type="ECO:0000256" key="2">
    <source>
        <dbReference type="ARBA" id="ARBA00004906"/>
    </source>
</evidence>
<keyword evidence="4 9" id="KW-0479">Metal-binding</keyword>
<keyword evidence="3 9" id="KW-0808">Transferase</keyword>
<protein>
    <recommendedName>
        <fullName evidence="9">E3 ubiquitin-protein ligase</fullName>
        <ecNumber evidence="9">2.3.2.27</ecNumber>
    </recommendedName>
</protein>
<comment type="pathway">
    <text evidence="2 9">Protein modification; protein ubiquitination.</text>
</comment>
<dbReference type="Gene3D" id="3.30.1390.10">
    <property type="match status" value="1"/>
</dbReference>
<keyword evidence="16" id="KW-1185">Reference proteome</keyword>
<feature type="region of interest" description="Disordered" evidence="10">
    <location>
        <begin position="1"/>
        <end position="35"/>
    </location>
</feature>
<dbReference type="GO" id="GO:0000151">
    <property type="term" value="C:ubiquitin ligase complex"/>
    <property type="evidence" value="ECO:0007669"/>
    <property type="project" value="TreeGrafter"/>
</dbReference>
<dbReference type="SUPFAM" id="SSF54736">
    <property type="entry name" value="ClpS-like"/>
    <property type="match status" value="1"/>
</dbReference>
<dbReference type="Gene3D" id="2.10.110.30">
    <property type="match status" value="1"/>
</dbReference>
<dbReference type="InterPro" id="IPR014719">
    <property type="entry name" value="Ribosomal_bL12_C/ClpS-like"/>
</dbReference>
<dbReference type="InterPro" id="IPR044046">
    <property type="entry name" value="E3_ligase_UBR-like_C"/>
</dbReference>
<comment type="caution">
    <text evidence="15">The sequence shown here is derived from an EMBL/GenBank/DDBJ whole genome shotgun (WGS) entry which is preliminary data.</text>
</comment>